<protein>
    <submittedName>
        <fullName evidence="3">Transposase</fullName>
    </submittedName>
</protein>
<name>A0A068WKC8_ECHGR</name>
<evidence type="ECO:0000313" key="2">
    <source>
        <dbReference type="Proteomes" id="UP000492820"/>
    </source>
</evidence>
<accession>A0A068WKC8</accession>
<reference evidence="1" key="2">
    <citation type="submission" date="2014-06" db="EMBL/GenBank/DDBJ databases">
        <authorList>
            <person name="Aslett M."/>
        </authorList>
    </citation>
    <scope>NUCLEOTIDE SEQUENCE</scope>
</reference>
<organism evidence="1">
    <name type="scientific">Echinococcus granulosus</name>
    <name type="common">Hydatid tapeworm</name>
    <dbReference type="NCBI Taxonomy" id="6210"/>
    <lineage>
        <taxon>Eukaryota</taxon>
        <taxon>Metazoa</taxon>
        <taxon>Spiralia</taxon>
        <taxon>Lophotrochozoa</taxon>
        <taxon>Platyhelminthes</taxon>
        <taxon>Cestoda</taxon>
        <taxon>Eucestoda</taxon>
        <taxon>Cyclophyllidea</taxon>
        <taxon>Taeniidae</taxon>
        <taxon>Echinococcus</taxon>
        <taxon>Echinococcus granulosus group</taxon>
    </lineage>
</organism>
<dbReference type="Proteomes" id="UP000492820">
    <property type="component" value="Unassembled WGS sequence"/>
</dbReference>
<gene>
    <name evidence="1" type="ORF">EgrG_001125500</name>
</gene>
<dbReference type="EMBL" id="LK028581">
    <property type="protein sequence ID" value="CDS20570.1"/>
    <property type="molecule type" value="Genomic_DNA"/>
</dbReference>
<evidence type="ECO:0000313" key="1">
    <source>
        <dbReference type="EMBL" id="CDS20570.1"/>
    </source>
</evidence>
<dbReference type="WBParaSite" id="EgrG_001125500">
    <property type="protein sequence ID" value="EgrG_001125500"/>
    <property type="gene ID" value="EgrG_001125500"/>
</dbReference>
<reference evidence="1 2" key="1">
    <citation type="journal article" date="2013" name="Nature">
        <title>The genomes of four tapeworm species reveal adaptations to parasitism.</title>
        <authorList>
            <person name="Tsai I.J."/>
            <person name="Zarowiecki M."/>
            <person name="Holroyd N."/>
            <person name="Garciarrubio A."/>
            <person name="Sanchez-Flores A."/>
            <person name="Brooks K.L."/>
            <person name="Tracey A."/>
            <person name="Bobes R.J."/>
            <person name="Fragoso G."/>
            <person name="Sciutto E."/>
            <person name="Aslett M."/>
            <person name="Beasley H."/>
            <person name="Bennett H.M."/>
            <person name="Cai J."/>
            <person name="Camicia F."/>
            <person name="Clark R."/>
            <person name="Cucher M."/>
            <person name="De Silva N."/>
            <person name="Day T.A."/>
            <person name="Deplazes P."/>
            <person name="Estrada K."/>
            <person name="Fernandez C."/>
            <person name="Holland P.W."/>
            <person name="Hou J."/>
            <person name="Hu S."/>
            <person name="Huckvale T."/>
            <person name="Hung S.S."/>
            <person name="Kamenetzky L."/>
            <person name="Keane J.A."/>
            <person name="Kiss F."/>
            <person name="Koziol U."/>
            <person name="Lambert O."/>
            <person name="Liu K."/>
            <person name="Luo X."/>
            <person name="Luo Y."/>
            <person name="Macchiaroli N."/>
            <person name="Nichol S."/>
            <person name="Paps J."/>
            <person name="Parkinson J."/>
            <person name="Pouchkina-Stantcheva N."/>
            <person name="Riddiford N."/>
            <person name="Rosenzvit M."/>
            <person name="Salinas G."/>
            <person name="Wasmuth J.D."/>
            <person name="Zamanian M."/>
            <person name="Zheng Y."/>
            <person name="Cai X."/>
            <person name="Soberon X."/>
            <person name="Olson P.D."/>
            <person name="Laclette J.P."/>
            <person name="Brehm K."/>
            <person name="Berriman M."/>
            <person name="Garciarrubio A."/>
            <person name="Bobes R.J."/>
            <person name="Fragoso G."/>
            <person name="Sanchez-Flores A."/>
            <person name="Estrada K."/>
            <person name="Cevallos M.A."/>
            <person name="Morett E."/>
            <person name="Gonzalez V."/>
            <person name="Portillo T."/>
            <person name="Ochoa-Leyva A."/>
            <person name="Jose M.V."/>
            <person name="Sciutto E."/>
            <person name="Landa A."/>
            <person name="Jimenez L."/>
            <person name="Valdes V."/>
            <person name="Carrero J.C."/>
            <person name="Larralde C."/>
            <person name="Morales-Montor J."/>
            <person name="Limon-Lason J."/>
            <person name="Soberon X."/>
            <person name="Laclette J.P."/>
        </authorList>
    </citation>
    <scope>NUCLEOTIDE SEQUENCE [LARGE SCALE GENOMIC DNA]</scope>
</reference>
<dbReference type="AlphaFoldDB" id="A0A068WKC8"/>
<evidence type="ECO:0000313" key="3">
    <source>
        <dbReference type="WBParaSite" id="EgrG_001125500"/>
    </source>
</evidence>
<sequence length="29" mass="3375">MPVQVELLLWIVDRAYTPLRRTDMQAAST</sequence>
<reference evidence="3" key="3">
    <citation type="submission" date="2020-10" db="UniProtKB">
        <authorList>
            <consortium name="WormBaseParasite"/>
        </authorList>
    </citation>
    <scope>IDENTIFICATION</scope>
</reference>
<proteinExistence type="predicted"/>